<dbReference type="AlphaFoldDB" id="A0A4S8MJ56"/>
<evidence type="ECO:0000313" key="2">
    <source>
        <dbReference type="Proteomes" id="UP000297245"/>
    </source>
</evidence>
<sequence length="352" mass="39295">MPNLKCTTIHHFSVFRHRLLNRVYDALDGMNHSLFNFSLPVGVARPQYAIMMERIGRFDLTRCIEDLVLMGQHARGTNKDEDDMLQTLAPLLLTSDDVLGRLVYLISGDPTAEPAILTSSVAMHGIQKCFDKLFSSLIQSMEEEIVLCSRSPVSSADYHRATVIALYSPASRNRNGNHPDAPAKLSPLLSYGGDCDPYLCAINFKRSKVVYDHDDFEVPVGEADFFIEDKPENLIEVVSSRPVLAKDSPSNKPSETSTLSLNMLKRKSSESIDNTSWDNDFPPLDSAVEESLFLGYHDSSAVEVPIFTSAYRSPLVSSSRMATVRQPLFTRTNIGSLSPVPKNRMKSKKRKF</sequence>
<name>A0A4S8MJ56_DENBC</name>
<dbReference type="EMBL" id="ML179073">
    <property type="protein sequence ID" value="THV02793.1"/>
    <property type="molecule type" value="Genomic_DNA"/>
</dbReference>
<reference evidence="1 2" key="1">
    <citation type="journal article" date="2019" name="Nat. Ecol. Evol.">
        <title>Megaphylogeny resolves global patterns of mushroom evolution.</title>
        <authorList>
            <person name="Varga T."/>
            <person name="Krizsan K."/>
            <person name="Foldi C."/>
            <person name="Dima B."/>
            <person name="Sanchez-Garcia M."/>
            <person name="Sanchez-Ramirez S."/>
            <person name="Szollosi G.J."/>
            <person name="Szarkandi J.G."/>
            <person name="Papp V."/>
            <person name="Albert L."/>
            <person name="Andreopoulos W."/>
            <person name="Angelini C."/>
            <person name="Antonin V."/>
            <person name="Barry K.W."/>
            <person name="Bougher N.L."/>
            <person name="Buchanan P."/>
            <person name="Buyck B."/>
            <person name="Bense V."/>
            <person name="Catcheside P."/>
            <person name="Chovatia M."/>
            <person name="Cooper J."/>
            <person name="Damon W."/>
            <person name="Desjardin D."/>
            <person name="Finy P."/>
            <person name="Geml J."/>
            <person name="Haridas S."/>
            <person name="Hughes K."/>
            <person name="Justo A."/>
            <person name="Karasinski D."/>
            <person name="Kautmanova I."/>
            <person name="Kiss B."/>
            <person name="Kocsube S."/>
            <person name="Kotiranta H."/>
            <person name="LaButti K.M."/>
            <person name="Lechner B.E."/>
            <person name="Liimatainen K."/>
            <person name="Lipzen A."/>
            <person name="Lukacs Z."/>
            <person name="Mihaltcheva S."/>
            <person name="Morgado L.N."/>
            <person name="Niskanen T."/>
            <person name="Noordeloos M.E."/>
            <person name="Ohm R.A."/>
            <person name="Ortiz-Santana B."/>
            <person name="Ovrebo C."/>
            <person name="Racz N."/>
            <person name="Riley R."/>
            <person name="Savchenko A."/>
            <person name="Shiryaev A."/>
            <person name="Soop K."/>
            <person name="Spirin V."/>
            <person name="Szebenyi C."/>
            <person name="Tomsovsky M."/>
            <person name="Tulloss R.E."/>
            <person name="Uehling J."/>
            <person name="Grigoriev I.V."/>
            <person name="Vagvolgyi C."/>
            <person name="Papp T."/>
            <person name="Martin F.M."/>
            <person name="Miettinen O."/>
            <person name="Hibbett D.S."/>
            <person name="Nagy L.G."/>
        </authorList>
    </citation>
    <scope>NUCLEOTIDE SEQUENCE [LARGE SCALE GENOMIC DNA]</scope>
    <source>
        <strain evidence="1 2">CBS 962.96</strain>
    </source>
</reference>
<keyword evidence="2" id="KW-1185">Reference proteome</keyword>
<evidence type="ECO:0000313" key="1">
    <source>
        <dbReference type="EMBL" id="THV02793.1"/>
    </source>
</evidence>
<dbReference type="Proteomes" id="UP000297245">
    <property type="component" value="Unassembled WGS sequence"/>
</dbReference>
<accession>A0A4S8MJ56</accession>
<gene>
    <name evidence="1" type="ORF">K435DRAFT_962770</name>
</gene>
<protein>
    <submittedName>
        <fullName evidence="1">Uncharacterized protein</fullName>
    </submittedName>
</protein>
<organism evidence="1 2">
    <name type="scientific">Dendrothele bispora (strain CBS 962.96)</name>
    <dbReference type="NCBI Taxonomy" id="1314807"/>
    <lineage>
        <taxon>Eukaryota</taxon>
        <taxon>Fungi</taxon>
        <taxon>Dikarya</taxon>
        <taxon>Basidiomycota</taxon>
        <taxon>Agaricomycotina</taxon>
        <taxon>Agaricomycetes</taxon>
        <taxon>Agaricomycetidae</taxon>
        <taxon>Agaricales</taxon>
        <taxon>Agaricales incertae sedis</taxon>
        <taxon>Dendrothele</taxon>
    </lineage>
</organism>
<proteinExistence type="predicted"/>